<evidence type="ECO:0000313" key="3">
    <source>
        <dbReference type="Proteomes" id="UP001596233"/>
    </source>
</evidence>
<dbReference type="EMBL" id="JBHSTE010000007">
    <property type="protein sequence ID" value="MFC6334635.1"/>
    <property type="molecule type" value="Genomic_DNA"/>
</dbReference>
<dbReference type="RefSeq" id="WP_379237365.1">
    <property type="nucleotide sequence ID" value="NZ_JBHSTE010000007.1"/>
</dbReference>
<evidence type="ECO:0000313" key="2">
    <source>
        <dbReference type="EMBL" id="MFC6334635.1"/>
    </source>
</evidence>
<dbReference type="Proteomes" id="UP001596233">
    <property type="component" value="Unassembled WGS sequence"/>
</dbReference>
<dbReference type="InterPro" id="IPR052043">
    <property type="entry name" value="PolySaccharide_Degr_Enz"/>
</dbReference>
<dbReference type="Pfam" id="PF07470">
    <property type="entry name" value="Glyco_hydro_88"/>
    <property type="match status" value="1"/>
</dbReference>
<protein>
    <submittedName>
        <fullName evidence="2">Glycoside hydrolase family 105 protein</fullName>
    </submittedName>
</protein>
<accession>A0ABW1V7L2</accession>
<dbReference type="SUPFAM" id="SSF48208">
    <property type="entry name" value="Six-hairpin glycosidases"/>
    <property type="match status" value="1"/>
</dbReference>
<dbReference type="InterPro" id="IPR010905">
    <property type="entry name" value="Glyco_hydro_88"/>
</dbReference>
<keyword evidence="3" id="KW-1185">Reference proteome</keyword>
<dbReference type="PANTHER" id="PTHR33886:SF8">
    <property type="entry name" value="UNSATURATED RHAMNOGALACTURONAN HYDROLASE (EUROFUNG)"/>
    <property type="match status" value="1"/>
</dbReference>
<dbReference type="Gene3D" id="1.50.10.10">
    <property type="match status" value="1"/>
</dbReference>
<gene>
    <name evidence="2" type="ORF">ACFP56_18550</name>
</gene>
<dbReference type="PANTHER" id="PTHR33886">
    <property type="entry name" value="UNSATURATED RHAMNOGALACTURONAN HYDROLASE (EUROFUNG)"/>
    <property type="match status" value="1"/>
</dbReference>
<reference evidence="3" key="1">
    <citation type="journal article" date="2019" name="Int. J. Syst. Evol. Microbiol.">
        <title>The Global Catalogue of Microorganisms (GCM) 10K type strain sequencing project: providing services to taxonomists for standard genome sequencing and annotation.</title>
        <authorList>
            <consortium name="The Broad Institute Genomics Platform"/>
            <consortium name="The Broad Institute Genome Sequencing Center for Infectious Disease"/>
            <person name="Wu L."/>
            <person name="Ma J."/>
        </authorList>
    </citation>
    <scope>NUCLEOTIDE SEQUENCE [LARGE SCALE GENOMIC DNA]</scope>
    <source>
        <strain evidence="3">PCU 280</strain>
    </source>
</reference>
<dbReference type="InterPro" id="IPR012341">
    <property type="entry name" value="6hp_glycosidase-like_sf"/>
</dbReference>
<dbReference type="GO" id="GO:0016787">
    <property type="term" value="F:hydrolase activity"/>
    <property type="evidence" value="ECO:0007669"/>
    <property type="project" value="UniProtKB-KW"/>
</dbReference>
<name>A0ABW1V7L2_9BACL</name>
<keyword evidence="1 2" id="KW-0378">Hydrolase</keyword>
<sequence length="739" mass="84625">MFCGEFKRSSYSRFEQQDHEVLLTMARRYMEAQPAEPYTFRISSTDGLKRDLEYRYNMNMSIRFDKLENGQFIYACAKLWSDEETELPFSLSCYGPVTIFVNGKLAYQANIEEEVFPERRSWFRLKLQAGWNHFVWQFMKTGTGCGAKFGSGSIKGFPLHFIVPFGEAEGAEGILYTSPIAERRLEYAASSLLASDSRVSWYPRMTWNEEELLQLASERIFGLSRGRAMLAWTSVIAQQAGRYRLSGQCKGKLLLICNGMSYKANISESSNEVSTFELELQLVEGTNDLFMWMIEQNGHGFRWDRLRSLEEEARGGVVVLEPQLPVQVEGYSGSLLYSGPYAEPFSIEKTLELQNMAALHPCEGGASYWRVDAPNSFVRPFAERTHFGRWNYPLGVTLYGLLRLENEEAHQYAHAHIACCSSYNNYAYWDAEQFGAPGINHQLVGMDSLDDCGSFGATMLYANSLQPLDGAEELAARIAHYISDEQSRLDDGTLYRIKGSTNFMKDTMWCDDLYMSVPFLVRYFLMTGDERYINDAAHQLLQYKKYLFEPALRIMHHVYDLKFNAQNGAYWGRGNGWVLFSLAELLRHIEASHPRREELLDMFRELSEGYLGLQDGCGLWHQVLNDHESYEESSCTSMFAYAFAIGVQQGWYENAAPYISSVRKAWTGLMQRAIDEDGNVYGVCRGSGFAHHSYYYKYDLMPRLNDTHGIGIIMLAGIETGQMEKWLRQQSANDQEVRS</sequence>
<organism evidence="2 3">
    <name type="scientific">Paenibacillus septentrionalis</name>
    <dbReference type="NCBI Taxonomy" id="429342"/>
    <lineage>
        <taxon>Bacteria</taxon>
        <taxon>Bacillati</taxon>
        <taxon>Bacillota</taxon>
        <taxon>Bacilli</taxon>
        <taxon>Bacillales</taxon>
        <taxon>Paenibacillaceae</taxon>
        <taxon>Paenibacillus</taxon>
    </lineage>
</organism>
<proteinExistence type="predicted"/>
<dbReference type="InterPro" id="IPR008928">
    <property type="entry name" value="6-hairpin_glycosidase_sf"/>
</dbReference>
<comment type="caution">
    <text evidence="2">The sequence shown here is derived from an EMBL/GenBank/DDBJ whole genome shotgun (WGS) entry which is preliminary data.</text>
</comment>
<evidence type="ECO:0000256" key="1">
    <source>
        <dbReference type="ARBA" id="ARBA00022801"/>
    </source>
</evidence>